<organism evidence="1">
    <name type="scientific">Oppiella nova</name>
    <dbReference type="NCBI Taxonomy" id="334625"/>
    <lineage>
        <taxon>Eukaryota</taxon>
        <taxon>Metazoa</taxon>
        <taxon>Ecdysozoa</taxon>
        <taxon>Arthropoda</taxon>
        <taxon>Chelicerata</taxon>
        <taxon>Arachnida</taxon>
        <taxon>Acari</taxon>
        <taxon>Acariformes</taxon>
        <taxon>Sarcoptiformes</taxon>
        <taxon>Oribatida</taxon>
        <taxon>Brachypylina</taxon>
        <taxon>Oppioidea</taxon>
        <taxon>Oppiidae</taxon>
        <taxon>Oppiella</taxon>
    </lineage>
</organism>
<dbReference type="AlphaFoldDB" id="A0A7R9MWA9"/>
<protein>
    <submittedName>
        <fullName evidence="1">Uncharacterized protein</fullName>
    </submittedName>
</protein>
<gene>
    <name evidence="1" type="ORF">ONB1V03_LOCUS22953</name>
</gene>
<name>A0A7R9MWA9_9ACAR</name>
<evidence type="ECO:0000313" key="1">
    <source>
        <dbReference type="EMBL" id="CAD7666569.1"/>
    </source>
</evidence>
<feature type="non-terminal residue" evidence="1">
    <location>
        <position position="130"/>
    </location>
</feature>
<proteinExistence type="predicted"/>
<dbReference type="OrthoDB" id="10037631at2759"/>
<dbReference type="Proteomes" id="UP000728032">
    <property type="component" value="Unassembled WGS sequence"/>
</dbReference>
<sequence>MNRVIGYPITLGMFKRALLRCWNRMRTRCGEGCSSGGTGLNADFAELSSSTTSCRRVESIALERVRTSNYSESSSEYDSSRSREMIYRRSRTQPHPMSYHHFKYSDSKSSARQAATLVNLTALRSVPPSN</sequence>
<evidence type="ECO:0000313" key="2">
    <source>
        <dbReference type="Proteomes" id="UP000728032"/>
    </source>
</evidence>
<dbReference type="EMBL" id="CAJPVJ010054721">
    <property type="protein sequence ID" value="CAG2183533.1"/>
    <property type="molecule type" value="Genomic_DNA"/>
</dbReference>
<reference evidence="1" key="1">
    <citation type="submission" date="2020-11" db="EMBL/GenBank/DDBJ databases">
        <authorList>
            <person name="Tran Van P."/>
        </authorList>
    </citation>
    <scope>NUCLEOTIDE SEQUENCE</scope>
</reference>
<accession>A0A7R9MWA9</accession>
<dbReference type="EMBL" id="OC969546">
    <property type="protein sequence ID" value="CAD7666569.1"/>
    <property type="molecule type" value="Genomic_DNA"/>
</dbReference>
<keyword evidence="2" id="KW-1185">Reference proteome</keyword>